<feature type="transmembrane region" description="Helical" evidence="5">
    <location>
        <begin position="173"/>
        <end position="190"/>
    </location>
</feature>
<evidence type="ECO:0000313" key="7">
    <source>
        <dbReference type="EMBL" id="ACD23943.1"/>
    </source>
</evidence>
<feature type="transmembrane region" description="Helical" evidence="5">
    <location>
        <begin position="129"/>
        <end position="152"/>
    </location>
</feature>
<keyword evidence="4 5" id="KW-0472">Membrane</keyword>
<dbReference type="EMBL" id="CP001056">
    <property type="protein sequence ID" value="ACD23943.1"/>
    <property type="molecule type" value="Genomic_DNA"/>
</dbReference>
<evidence type="ECO:0000256" key="5">
    <source>
        <dbReference type="SAM" id="Phobius"/>
    </source>
</evidence>
<keyword evidence="2 5" id="KW-0812">Transmembrane</keyword>
<name>B2THJ1_CLOBB</name>
<accession>B2THJ1</accession>
<accession>U4PE50</accession>
<keyword evidence="3 5" id="KW-1133">Transmembrane helix</keyword>
<reference evidence="7" key="2">
    <citation type="submission" date="2009-08" db="EMBL/GenBank/DDBJ databases">
        <authorList>
            <person name="Shrivastava S."/>
            <person name="Brinkac L.M."/>
            <person name="Dodson R.J."/>
            <person name="Harkins D.M."/>
            <person name="Durkin A.S."/>
            <person name="Sutton G."/>
        </authorList>
    </citation>
    <scope>NUCLEOTIDE SEQUENCE</scope>
    <source>
        <strain evidence="7">Eklund 17B</strain>
    </source>
</reference>
<dbReference type="AlphaFoldDB" id="B2THJ1"/>
<proteinExistence type="predicted"/>
<feature type="transmembrane region" description="Helical" evidence="5">
    <location>
        <begin position="196"/>
        <end position="215"/>
    </location>
</feature>
<feature type="transmembrane region" description="Helical" evidence="5">
    <location>
        <begin position="96"/>
        <end position="117"/>
    </location>
</feature>
<evidence type="ECO:0000256" key="3">
    <source>
        <dbReference type="ARBA" id="ARBA00022989"/>
    </source>
</evidence>
<comment type="subcellular location">
    <subcellularLocation>
        <location evidence="1">Membrane</location>
        <topology evidence="1">Multi-pass membrane protein</topology>
    </subcellularLocation>
</comment>
<evidence type="ECO:0000256" key="2">
    <source>
        <dbReference type="ARBA" id="ARBA00022692"/>
    </source>
</evidence>
<gene>
    <name evidence="7" type="ordered locus">CLL_A1135</name>
</gene>
<feature type="transmembrane region" description="Helical" evidence="5">
    <location>
        <begin position="6"/>
        <end position="21"/>
    </location>
</feature>
<dbReference type="InterPro" id="IPR013130">
    <property type="entry name" value="Fe3_Rdtase_TM_dom"/>
</dbReference>
<feature type="domain" description="Ferric oxidoreductase" evidence="6">
    <location>
        <begin position="67"/>
        <end position="181"/>
    </location>
</feature>
<protein>
    <submittedName>
        <fullName evidence="7">Membrane spanning protein</fullName>
    </submittedName>
</protein>
<feature type="transmembrane region" description="Helical" evidence="5">
    <location>
        <begin position="28"/>
        <end position="45"/>
    </location>
</feature>
<evidence type="ECO:0000259" key="6">
    <source>
        <dbReference type="Pfam" id="PF01794"/>
    </source>
</evidence>
<evidence type="ECO:0000256" key="1">
    <source>
        <dbReference type="ARBA" id="ARBA00004141"/>
    </source>
</evidence>
<sequence length="227" mass="26513">MYLIYSLVLVTVLTLIFSDLIRKYSKIFYGLASSIAGLVMVYEIFRLTNNLKLEGFMGNLEKVFMKGNVSISFFVLVMFAGALNKKWNVTKKLLSVRAEIAILGSILIIPHCVMYAVRFINKLIVGKPITIFYIVYLLIGLIGFCIMIPLFITSFKKVRAKMSYKEWKKIQKLAYPFYFIAYIHIVLALLNNKLDWVKLITYTALFIGYFILKIVREKKQWDKFKYR</sequence>
<dbReference type="Pfam" id="PF01794">
    <property type="entry name" value="Ferric_reduct"/>
    <property type="match status" value="1"/>
</dbReference>
<organism evidence="7">
    <name type="scientific">Clostridium botulinum (strain Eklund 17B / Type B)</name>
    <dbReference type="NCBI Taxonomy" id="935198"/>
    <lineage>
        <taxon>Bacteria</taxon>
        <taxon>Bacillati</taxon>
        <taxon>Bacillota</taxon>
        <taxon>Clostridia</taxon>
        <taxon>Eubacteriales</taxon>
        <taxon>Clostridiaceae</taxon>
        <taxon>Clostridium</taxon>
    </lineage>
</organism>
<dbReference type="GO" id="GO:0016020">
    <property type="term" value="C:membrane"/>
    <property type="evidence" value="ECO:0007669"/>
    <property type="project" value="UniProtKB-SubCell"/>
</dbReference>
<feature type="transmembrane region" description="Helical" evidence="5">
    <location>
        <begin position="65"/>
        <end position="84"/>
    </location>
</feature>
<dbReference type="KEGG" id="cbk:CLL_A1135"/>
<dbReference type="HOGENOM" id="CLU_100156_0_0_9"/>
<reference evidence="7" key="1">
    <citation type="submission" date="2009-06" db="EMBL/GenBank/DDBJ databases">
        <authorList>
            <consortium name="US DOE Joint Genome Institute (JGI-PGF)"/>
            <person name="Lucas S."/>
            <person name="Copeland A."/>
            <person name="Lapidus A."/>
            <person name="Glavina del Rio T."/>
            <person name="Dalin E."/>
            <person name="Tice H."/>
            <person name="Bruce D."/>
            <person name="Goodwin L."/>
            <person name="Pitluck S."/>
            <person name="Kyrpides N."/>
            <person name="Mavromatis K."/>
            <person name="Ivanova N."/>
            <person name="Saunders E."/>
            <person name="Brettin T."/>
            <person name="Detter J.C."/>
            <person name="Han C."/>
            <person name="Larimer F."/>
            <person name="Land M."/>
            <person name="Hauser L."/>
            <person name="Markowitz V."/>
            <person name="Cheng J.-F."/>
            <person name="Hugenholtz P."/>
            <person name="Woyke T."/>
            <person name="Wu D."/>
            <person name="Gronow S."/>
            <person name="Klenk H.-P."/>
            <person name="Eisen J.A."/>
        </authorList>
    </citation>
    <scope>NUCLEOTIDE SEQUENCE</scope>
    <source>
        <strain evidence="7">Eklund 17B</strain>
    </source>
</reference>
<evidence type="ECO:0000256" key="4">
    <source>
        <dbReference type="ARBA" id="ARBA00023136"/>
    </source>
</evidence>
<dbReference type="PATRIC" id="fig|935198.13.peg.1082"/>